<dbReference type="Proteomes" id="UP000193144">
    <property type="component" value="Unassembled WGS sequence"/>
</dbReference>
<reference evidence="1 2" key="1">
    <citation type="submission" date="2016-07" db="EMBL/GenBank/DDBJ databases">
        <title>Pervasive Adenine N6-methylation of Active Genes in Fungi.</title>
        <authorList>
            <consortium name="DOE Joint Genome Institute"/>
            <person name="Mondo S.J."/>
            <person name="Dannebaum R.O."/>
            <person name="Kuo R.C."/>
            <person name="Labutti K."/>
            <person name="Haridas S."/>
            <person name="Kuo A."/>
            <person name="Salamov A."/>
            <person name="Ahrendt S.R."/>
            <person name="Lipzen A."/>
            <person name="Sullivan W."/>
            <person name="Andreopoulos W.B."/>
            <person name="Clum A."/>
            <person name="Lindquist E."/>
            <person name="Daum C."/>
            <person name="Ramamoorthy G.K."/>
            <person name="Gryganskyi A."/>
            <person name="Culley D."/>
            <person name="Magnuson J.K."/>
            <person name="James T.Y."/>
            <person name="O'Malley M.A."/>
            <person name="Stajich J.E."/>
            <person name="Spatafora J.W."/>
            <person name="Visel A."/>
            <person name="Grigoriev I.V."/>
        </authorList>
    </citation>
    <scope>NUCLEOTIDE SEQUENCE [LARGE SCALE GENOMIC DNA]</scope>
    <source>
        <strain evidence="1 2">CBS 115471</strain>
    </source>
</reference>
<dbReference type="EMBL" id="MCFA01000173">
    <property type="protein sequence ID" value="ORY01202.1"/>
    <property type="molecule type" value="Genomic_DNA"/>
</dbReference>
<gene>
    <name evidence="1" type="ORF">BCR34DRAFT_100586</name>
</gene>
<comment type="caution">
    <text evidence="1">The sequence shown here is derived from an EMBL/GenBank/DDBJ whole genome shotgun (WGS) entry which is preliminary data.</text>
</comment>
<proteinExistence type="predicted"/>
<evidence type="ECO:0000313" key="2">
    <source>
        <dbReference type="Proteomes" id="UP000193144"/>
    </source>
</evidence>
<keyword evidence="2" id="KW-1185">Reference proteome</keyword>
<organism evidence="1 2">
    <name type="scientific">Clohesyomyces aquaticus</name>
    <dbReference type="NCBI Taxonomy" id="1231657"/>
    <lineage>
        <taxon>Eukaryota</taxon>
        <taxon>Fungi</taxon>
        <taxon>Dikarya</taxon>
        <taxon>Ascomycota</taxon>
        <taxon>Pezizomycotina</taxon>
        <taxon>Dothideomycetes</taxon>
        <taxon>Pleosporomycetidae</taxon>
        <taxon>Pleosporales</taxon>
        <taxon>Lindgomycetaceae</taxon>
        <taxon>Clohesyomyces</taxon>
    </lineage>
</organism>
<dbReference type="AlphaFoldDB" id="A0A1Y1YT31"/>
<accession>A0A1Y1YT31</accession>
<protein>
    <submittedName>
        <fullName evidence="1">Uncharacterized protein</fullName>
    </submittedName>
</protein>
<sequence length="193" mass="22013">MDALAEQAYFLLILLSVFFEHDCKLSGSRIMTYALISARMLATWYRRSTADAAIQAGWLEFVFFKTVAPGAKTYFGPTRRSTPVDTPEPFTKIETRSLRNRTLTPLSLTLTLLLRTPYDPFHLFFRKSSDPYPSLFTLLSQRLSTWLVGQWQGCSCTLADCFSYLCRVVMRASVGLLSMCPCLCRLRGVMLWC</sequence>
<name>A0A1Y1YT31_9PLEO</name>
<evidence type="ECO:0000313" key="1">
    <source>
        <dbReference type="EMBL" id="ORY01202.1"/>
    </source>
</evidence>